<reference evidence="2" key="1">
    <citation type="submission" date="2022-03" db="EMBL/GenBank/DDBJ databases">
        <authorList>
            <person name="Alioto T."/>
            <person name="Alioto T."/>
            <person name="Gomez Garrido J."/>
        </authorList>
    </citation>
    <scope>NUCLEOTIDE SEQUENCE</scope>
</reference>
<keyword evidence="3" id="KW-1185">Reference proteome</keyword>
<accession>A0AAD1S1X3</accession>
<sequence>TVSSGRENEREERFLGRELDQKERRITQFFKPHNNQWENRFSVLENSIETPPKRKRAEENSWREEHPKRN</sequence>
<gene>
    <name evidence="2" type="ORF">PECUL_23A055995</name>
</gene>
<feature type="non-terminal residue" evidence="2">
    <location>
        <position position="1"/>
    </location>
</feature>
<proteinExistence type="predicted"/>
<dbReference type="AlphaFoldDB" id="A0AAD1S1X3"/>
<evidence type="ECO:0000256" key="1">
    <source>
        <dbReference type="SAM" id="MobiDB-lite"/>
    </source>
</evidence>
<dbReference type="Proteomes" id="UP001295444">
    <property type="component" value="Chromosome 04"/>
</dbReference>
<feature type="compositionally biased region" description="Basic and acidic residues" evidence="1">
    <location>
        <begin position="56"/>
        <end position="70"/>
    </location>
</feature>
<evidence type="ECO:0000313" key="3">
    <source>
        <dbReference type="Proteomes" id="UP001295444"/>
    </source>
</evidence>
<feature type="region of interest" description="Disordered" evidence="1">
    <location>
        <begin position="42"/>
        <end position="70"/>
    </location>
</feature>
<organism evidence="2 3">
    <name type="scientific">Pelobates cultripes</name>
    <name type="common">Western spadefoot toad</name>
    <dbReference type="NCBI Taxonomy" id="61616"/>
    <lineage>
        <taxon>Eukaryota</taxon>
        <taxon>Metazoa</taxon>
        <taxon>Chordata</taxon>
        <taxon>Craniata</taxon>
        <taxon>Vertebrata</taxon>
        <taxon>Euteleostomi</taxon>
        <taxon>Amphibia</taxon>
        <taxon>Batrachia</taxon>
        <taxon>Anura</taxon>
        <taxon>Pelobatoidea</taxon>
        <taxon>Pelobatidae</taxon>
        <taxon>Pelobates</taxon>
    </lineage>
</organism>
<dbReference type="EMBL" id="OW240915">
    <property type="protein sequence ID" value="CAH2283386.1"/>
    <property type="molecule type" value="Genomic_DNA"/>
</dbReference>
<protein>
    <submittedName>
        <fullName evidence="2">Uncharacterized protein</fullName>
    </submittedName>
</protein>
<evidence type="ECO:0000313" key="2">
    <source>
        <dbReference type="EMBL" id="CAH2283386.1"/>
    </source>
</evidence>
<name>A0AAD1S1X3_PELCU</name>